<dbReference type="Proteomes" id="UP001144297">
    <property type="component" value="Unassembled WGS sequence"/>
</dbReference>
<feature type="binding site" evidence="2">
    <location>
        <position position="329"/>
    </location>
    <ligand>
        <name>substrate</name>
    </ligand>
</feature>
<dbReference type="Gene3D" id="3.30.1330.10">
    <property type="entry name" value="PurM-like, N-terminal domain"/>
    <property type="match status" value="1"/>
</dbReference>
<organism evidence="5 6">
    <name type="scientific">Thermodesulfovibrio yellowstonii</name>
    <dbReference type="NCBI Taxonomy" id="28262"/>
    <lineage>
        <taxon>Bacteria</taxon>
        <taxon>Pseudomonadati</taxon>
        <taxon>Nitrospirota</taxon>
        <taxon>Thermodesulfovibrionia</taxon>
        <taxon>Thermodesulfovibrionales</taxon>
        <taxon>Thermodesulfovibrionaceae</taxon>
        <taxon>Thermodesulfovibrio</taxon>
    </lineage>
</organism>
<dbReference type="InterPro" id="IPR016188">
    <property type="entry name" value="PurM-like_N"/>
</dbReference>
<name>A0A9W6LKL5_9BACT</name>
<feature type="binding site" evidence="2">
    <location>
        <position position="73"/>
    </location>
    <ligand>
        <name>Mg(2+)</name>
        <dbReference type="ChEBI" id="CHEBI:18420"/>
        <label>2</label>
    </ligand>
</feature>
<comment type="caution">
    <text evidence="2">Lacks conserved residue(s) required for the propagation of feature annotation.</text>
</comment>
<keyword evidence="2" id="KW-0479">Metal-binding</keyword>
<keyword evidence="2" id="KW-0460">Magnesium</keyword>
<keyword evidence="1 2" id="KW-0784">Thiamine biosynthesis</keyword>
<feature type="binding site" evidence="2">
    <location>
        <position position="231"/>
    </location>
    <ligand>
        <name>ATP</name>
        <dbReference type="ChEBI" id="CHEBI:30616"/>
    </ligand>
</feature>
<reference evidence="5" key="1">
    <citation type="submission" date="2022-12" db="EMBL/GenBank/DDBJ databases">
        <title>Reference genome sequencing for broad-spectrum identification of bacterial and archaeal isolates by mass spectrometry.</title>
        <authorList>
            <person name="Sekiguchi Y."/>
            <person name="Tourlousse D.M."/>
        </authorList>
    </citation>
    <scope>NUCLEOTIDE SEQUENCE</scope>
    <source>
        <strain evidence="5">TSL-P1</strain>
    </source>
</reference>
<feature type="binding site" evidence="2">
    <location>
        <position position="229"/>
    </location>
    <ligand>
        <name>Mg(2+)</name>
        <dbReference type="ChEBI" id="CHEBI:18420"/>
        <label>3</label>
    </ligand>
</feature>
<dbReference type="PANTHER" id="PTHR30270:SF0">
    <property type="entry name" value="THIAMINE-MONOPHOSPHATE KINASE"/>
    <property type="match status" value="1"/>
</dbReference>
<feature type="binding site" evidence="2">
    <location>
        <position position="51"/>
    </location>
    <ligand>
        <name>substrate</name>
    </ligand>
</feature>
<comment type="pathway">
    <text evidence="2">Cofactor biosynthesis; thiamine diphosphate biosynthesis; thiamine diphosphate from thiamine phosphate: step 1/1.</text>
</comment>
<comment type="similarity">
    <text evidence="2">Belongs to the thiamine-monophosphate kinase family.</text>
</comment>
<comment type="function">
    <text evidence="2">Catalyzes the ATP-dependent phosphorylation of thiamine-monophosphate (TMP) to form thiamine-pyrophosphate (TPP), the active form of vitamin B1.</text>
</comment>
<keyword evidence="2" id="KW-0547">Nucleotide-binding</keyword>
<dbReference type="InterPro" id="IPR010918">
    <property type="entry name" value="PurM-like_C_dom"/>
</dbReference>
<evidence type="ECO:0000256" key="1">
    <source>
        <dbReference type="ARBA" id="ARBA00022977"/>
    </source>
</evidence>
<dbReference type="GO" id="GO:0009229">
    <property type="term" value="P:thiamine diphosphate biosynthetic process"/>
    <property type="evidence" value="ECO:0007669"/>
    <property type="project" value="UniProtKB-UniRule"/>
</dbReference>
<feature type="binding site" evidence="2">
    <location>
        <position position="44"/>
    </location>
    <ligand>
        <name>Mg(2+)</name>
        <dbReference type="ChEBI" id="CHEBI:18420"/>
        <label>1</label>
    </ligand>
</feature>
<feature type="binding site" evidence="2">
    <location>
        <position position="73"/>
    </location>
    <ligand>
        <name>Mg(2+)</name>
        <dbReference type="ChEBI" id="CHEBI:18420"/>
        <label>4</label>
    </ligand>
</feature>
<dbReference type="GO" id="GO:0005524">
    <property type="term" value="F:ATP binding"/>
    <property type="evidence" value="ECO:0007669"/>
    <property type="project" value="UniProtKB-UniRule"/>
</dbReference>
<comment type="catalytic activity">
    <reaction evidence="2">
        <text>thiamine phosphate + ATP = thiamine diphosphate + ADP</text>
        <dbReference type="Rhea" id="RHEA:15913"/>
        <dbReference type="ChEBI" id="CHEBI:30616"/>
        <dbReference type="ChEBI" id="CHEBI:37575"/>
        <dbReference type="ChEBI" id="CHEBI:58937"/>
        <dbReference type="ChEBI" id="CHEBI:456216"/>
        <dbReference type="EC" id="2.7.4.16"/>
    </reaction>
</comment>
<evidence type="ECO:0000313" key="5">
    <source>
        <dbReference type="EMBL" id="GLI53403.1"/>
    </source>
</evidence>
<protein>
    <recommendedName>
        <fullName evidence="2">Thiamine-monophosphate kinase</fullName>
        <shortName evidence="2">TMP kinase</shortName>
        <shortName evidence="2">Thiamine-phosphate kinase</shortName>
        <ecNumber evidence="2">2.7.4.16</ecNumber>
    </recommendedName>
</protein>
<dbReference type="Pfam" id="PF02769">
    <property type="entry name" value="AIRS_C"/>
    <property type="match status" value="1"/>
</dbReference>
<feature type="binding site" evidence="2">
    <location>
        <position position="232"/>
    </location>
    <ligand>
        <name>Mg(2+)</name>
        <dbReference type="ChEBI" id="CHEBI:18420"/>
        <label>5</label>
    </ligand>
</feature>
<evidence type="ECO:0000256" key="2">
    <source>
        <dbReference type="HAMAP-Rule" id="MF_02128"/>
    </source>
</evidence>
<dbReference type="PIRSF" id="PIRSF005303">
    <property type="entry name" value="Thiam_monoph_kin"/>
    <property type="match status" value="1"/>
</dbReference>
<accession>A0A9W6LKL5</accession>
<feature type="binding site" evidence="2">
    <location>
        <position position="121"/>
    </location>
    <ligand>
        <name>Mg(2+)</name>
        <dbReference type="ChEBI" id="CHEBI:18420"/>
        <label>1</label>
    </ligand>
</feature>
<dbReference type="HAMAP" id="MF_02128">
    <property type="entry name" value="TMP_kinase"/>
    <property type="match status" value="1"/>
</dbReference>
<dbReference type="AlphaFoldDB" id="A0A9W6LKL5"/>
<dbReference type="InterPro" id="IPR036676">
    <property type="entry name" value="PurM-like_C_sf"/>
</dbReference>
<feature type="binding site" evidence="2">
    <location>
        <position position="43"/>
    </location>
    <ligand>
        <name>Mg(2+)</name>
        <dbReference type="ChEBI" id="CHEBI:18420"/>
        <label>1</label>
    </ligand>
</feature>
<feature type="binding site" evidence="2">
    <location>
        <position position="29"/>
    </location>
    <ligand>
        <name>Mg(2+)</name>
        <dbReference type="ChEBI" id="CHEBI:18420"/>
        <label>3</label>
    </ligand>
</feature>
<evidence type="ECO:0000313" key="6">
    <source>
        <dbReference type="Proteomes" id="UP001144297"/>
    </source>
</evidence>
<dbReference type="SUPFAM" id="SSF55326">
    <property type="entry name" value="PurM N-terminal domain-like"/>
    <property type="match status" value="1"/>
</dbReference>
<feature type="binding site" evidence="2">
    <location>
        <position position="42"/>
    </location>
    <ligand>
        <name>Mg(2+)</name>
        <dbReference type="ChEBI" id="CHEBI:18420"/>
        <label>4</label>
    </ligand>
</feature>
<feature type="binding site" evidence="2">
    <location>
        <position position="282"/>
    </location>
    <ligand>
        <name>substrate</name>
    </ligand>
</feature>
<dbReference type="CDD" id="cd02194">
    <property type="entry name" value="ThiL"/>
    <property type="match status" value="1"/>
</dbReference>
<dbReference type="InterPro" id="IPR036921">
    <property type="entry name" value="PurM-like_N_sf"/>
</dbReference>
<gene>
    <name evidence="2 5" type="primary">thiL</name>
    <name evidence="5" type="ORF">TISLANDTSLP1_10960</name>
</gene>
<dbReference type="GO" id="GO:0009228">
    <property type="term" value="P:thiamine biosynthetic process"/>
    <property type="evidence" value="ECO:0007669"/>
    <property type="project" value="UniProtKB-KW"/>
</dbReference>
<dbReference type="EMBL" id="BSDX01000001">
    <property type="protein sequence ID" value="GLI53403.1"/>
    <property type="molecule type" value="Genomic_DNA"/>
</dbReference>
<dbReference type="NCBIfam" id="TIGR01379">
    <property type="entry name" value="thiL"/>
    <property type="match status" value="1"/>
</dbReference>
<feature type="domain" description="PurM-like C-terminal" evidence="4">
    <location>
        <begin position="149"/>
        <end position="298"/>
    </location>
</feature>
<keyword evidence="2" id="KW-0067">ATP-binding</keyword>
<dbReference type="InterPro" id="IPR006283">
    <property type="entry name" value="ThiL-like"/>
</dbReference>
<dbReference type="EC" id="2.7.4.16" evidence="2"/>
<feature type="binding site" evidence="2">
    <location>
        <position position="144"/>
    </location>
    <ligand>
        <name>ATP</name>
        <dbReference type="ChEBI" id="CHEBI:30616"/>
    </ligand>
</feature>
<feature type="domain" description="PurM-like N-terminal" evidence="3">
    <location>
        <begin position="27"/>
        <end position="136"/>
    </location>
</feature>
<comment type="miscellaneous">
    <text evidence="2">Reaction mechanism of ThiL seems to utilize a direct, inline transfer of the gamma-phosphate of ATP to TMP rather than a phosphorylated enzyme intermediate.</text>
</comment>
<proteinExistence type="inferred from homology"/>
<dbReference type="GO" id="GO:0000287">
    <property type="term" value="F:magnesium ion binding"/>
    <property type="evidence" value="ECO:0007669"/>
    <property type="project" value="UniProtKB-UniRule"/>
</dbReference>
<keyword evidence="6" id="KW-1185">Reference proteome</keyword>
<evidence type="ECO:0000259" key="3">
    <source>
        <dbReference type="Pfam" id="PF00586"/>
    </source>
</evidence>
<sequence length="333" mass="37275">MKKDELTLVKDIRDRFSLPEDIGIGIGDDAAVLNLKRSAILTTDLMIENVHFELSYTSFYHIGFKIVSVNVSDIYAMGGDFKGFLFSVGVPETVSDQDFKDLFDGIEDALKHYGGFLIGGDLSRSKNIVLSGFAVGDAEKPILRKGAQAGDLIFITSYLGLSSAGLNLLNNLSDDEKRFIKSIRDFKNFREYPDRLLKFEGINEILGRHLMPLARKPDKFKHIAKAMMDISDGLLIDLHRLCEENRVGAEIYLDQLPVHPAVTKIADYLNIDPLNPILSGGEDYELLVISDKQDAKEFGLIPVGRIIEEKGIYLIDPQKGKILTKPQGWQHFQ</sequence>
<keyword evidence="2" id="KW-0808">Transferase</keyword>
<dbReference type="SUPFAM" id="SSF56042">
    <property type="entry name" value="PurM C-terminal domain-like"/>
    <property type="match status" value="1"/>
</dbReference>
<comment type="caution">
    <text evidence="5">The sequence shown here is derived from an EMBL/GenBank/DDBJ whole genome shotgun (WGS) entry which is preliminary data.</text>
</comment>
<dbReference type="GO" id="GO:0009030">
    <property type="term" value="F:thiamine-phosphate kinase activity"/>
    <property type="evidence" value="ECO:0007669"/>
    <property type="project" value="UniProtKB-UniRule"/>
</dbReference>
<dbReference type="Gene3D" id="3.90.650.10">
    <property type="entry name" value="PurM-like C-terminal domain"/>
    <property type="match status" value="1"/>
</dbReference>
<evidence type="ECO:0000259" key="4">
    <source>
        <dbReference type="Pfam" id="PF02769"/>
    </source>
</evidence>
<feature type="binding site" evidence="2">
    <location>
        <position position="44"/>
    </location>
    <ligand>
        <name>Mg(2+)</name>
        <dbReference type="ChEBI" id="CHEBI:18420"/>
        <label>2</label>
    </ligand>
</feature>
<feature type="binding site" evidence="2">
    <location>
        <position position="29"/>
    </location>
    <ligand>
        <name>Mg(2+)</name>
        <dbReference type="ChEBI" id="CHEBI:18420"/>
        <label>4</label>
    </ligand>
</feature>
<keyword evidence="2 5" id="KW-0418">Kinase</keyword>
<dbReference type="Pfam" id="PF00586">
    <property type="entry name" value="AIRS"/>
    <property type="match status" value="1"/>
</dbReference>
<feature type="binding site" evidence="2">
    <location>
        <begin position="120"/>
        <end position="121"/>
    </location>
    <ligand>
        <name>ATP</name>
        <dbReference type="ChEBI" id="CHEBI:30616"/>
    </ligand>
</feature>
<dbReference type="PANTHER" id="PTHR30270">
    <property type="entry name" value="THIAMINE-MONOPHOSPHATE KINASE"/>
    <property type="match status" value="1"/>
</dbReference>
<feature type="binding site" evidence="2">
    <location>
        <position position="73"/>
    </location>
    <ligand>
        <name>Mg(2+)</name>
        <dbReference type="ChEBI" id="CHEBI:18420"/>
        <label>3</label>
    </ligand>
</feature>